<evidence type="ECO:0000313" key="2">
    <source>
        <dbReference type="EMBL" id="CDQ39923.1"/>
    </source>
</evidence>
<dbReference type="EMBL" id="CCDP010000001">
    <property type="protein sequence ID" value="CDQ39923.1"/>
    <property type="molecule type" value="Genomic_DNA"/>
</dbReference>
<gene>
    <name evidence="2" type="ORF">BN990_02240</name>
</gene>
<reference evidence="3" key="2">
    <citation type="submission" date="2014-05" db="EMBL/GenBank/DDBJ databases">
        <title>Draft genome sequence of Virgibacillus massiliensis Vm-5.</title>
        <authorList>
            <person name="Khelaifia S."/>
            <person name="Croce O."/>
            <person name="Lagier J.C."/>
            <person name="Raoult D."/>
        </authorList>
    </citation>
    <scope>NUCLEOTIDE SEQUENCE [LARGE SCALE GENOMIC DNA]</scope>
    <source>
        <strain evidence="3">Vm-5</strain>
    </source>
</reference>
<evidence type="ECO:0000256" key="1">
    <source>
        <dbReference type="SAM" id="MobiDB-lite"/>
    </source>
</evidence>
<reference evidence="2 3" key="1">
    <citation type="submission" date="2014-03" db="EMBL/GenBank/DDBJ databases">
        <authorList>
            <person name="Urmite Genomes U."/>
        </authorList>
    </citation>
    <scope>NUCLEOTIDE SEQUENCE [LARGE SCALE GENOMIC DNA]</scope>
    <source>
        <strain evidence="2 3">Vm-5</strain>
    </source>
</reference>
<protein>
    <submittedName>
        <fullName evidence="2">Uncharacterized protein</fullName>
    </submittedName>
</protein>
<dbReference type="eggNOG" id="ENOG5033JWA">
    <property type="taxonomic scope" value="Bacteria"/>
</dbReference>
<dbReference type="AlphaFoldDB" id="A0A024QBL2"/>
<sequence>MPRANNLFPIRPNENGHSDNQISNKSTVRHSGNSDVDVNVIVDTTPMAYAMLCSMLASKQISDREFDDAVKKLDDLISKRKKPSVKEVNDIIRPNQTNR</sequence>
<organism evidence="2 3">
    <name type="scientific">Virgibacillus massiliensis</name>
    <dbReference type="NCBI Taxonomy" id="1462526"/>
    <lineage>
        <taxon>Bacteria</taxon>
        <taxon>Bacillati</taxon>
        <taxon>Bacillota</taxon>
        <taxon>Bacilli</taxon>
        <taxon>Bacillales</taxon>
        <taxon>Bacillaceae</taxon>
        <taxon>Virgibacillus</taxon>
    </lineage>
</organism>
<name>A0A024QBL2_9BACI</name>
<feature type="compositionally biased region" description="Polar residues" evidence="1">
    <location>
        <begin position="18"/>
        <end position="33"/>
    </location>
</feature>
<keyword evidence="3" id="KW-1185">Reference proteome</keyword>
<comment type="caution">
    <text evidence="2">The sequence shown here is derived from an EMBL/GenBank/DDBJ whole genome shotgun (WGS) entry which is preliminary data.</text>
</comment>
<dbReference type="STRING" id="1462526.BN990_02240"/>
<dbReference type="Proteomes" id="UP000028875">
    <property type="component" value="Unassembled WGS sequence"/>
</dbReference>
<dbReference type="RefSeq" id="WP_021291380.1">
    <property type="nucleotide sequence ID" value="NZ_BNER01000002.1"/>
</dbReference>
<feature type="region of interest" description="Disordered" evidence="1">
    <location>
        <begin position="1"/>
        <end position="33"/>
    </location>
</feature>
<dbReference type="OrthoDB" id="2881225at2"/>
<accession>A0A024QBL2</accession>
<proteinExistence type="predicted"/>
<evidence type="ECO:0000313" key="3">
    <source>
        <dbReference type="Proteomes" id="UP000028875"/>
    </source>
</evidence>